<evidence type="ECO:0000256" key="1">
    <source>
        <dbReference type="SAM" id="Phobius"/>
    </source>
</evidence>
<evidence type="ECO:0000313" key="3">
    <source>
        <dbReference type="Proteomes" id="UP000233398"/>
    </source>
</evidence>
<proteinExistence type="predicted"/>
<dbReference type="AlphaFoldDB" id="A0A2N0VJG1"/>
<feature type="transmembrane region" description="Helical" evidence="1">
    <location>
        <begin position="117"/>
        <end position="134"/>
    </location>
</feature>
<reference evidence="2 3" key="1">
    <citation type="submission" date="2017-11" db="EMBL/GenBank/DDBJ databases">
        <title>Rhodohalobacter 15182 sp. nov., isolated from a salt lake.</title>
        <authorList>
            <person name="Han S."/>
        </authorList>
    </citation>
    <scope>NUCLEOTIDE SEQUENCE [LARGE SCALE GENOMIC DNA]</scope>
    <source>
        <strain evidence="2 3">15182</strain>
    </source>
</reference>
<gene>
    <name evidence="2" type="ORF">CWD77_02330</name>
</gene>
<dbReference type="EMBL" id="PISP01000001">
    <property type="protein sequence ID" value="PKD44326.1"/>
    <property type="molecule type" value="Genomic_DNA"/>
</dbReference>
<keyword evidence="1" id="KW-1133">Transmembrane helix</keyword>
<name>A0A2N0VJG1_9BACT</name>
<accession>A0A2N0VJG1</accession>
<evidence type="ECO:0000313" key="2">
    <source>
        <dbReference type="EMBL" id="PKD44326.1"/>
    </source>
</evidence>
<organism evidence="2 3">
    <name type="scientific">Rhodohalobacter barkolensis</name>
    <dbReference type="NCBI Taxonomy" id="2053187"/>
    <lineage>
        <taxon>Bacteria</taxon>
        <taxon>Pseudomonadati</taxon>
        <taxon>Balneolota</taxon>
        <taxon>Balneolia</taxon>
        <taxon>Balneolales</taxon>
        <taxon>Balneolaceae</taxon>
        <taxon>Rhodohalobacter</taxon>
    </lineage>
</organism>
<sequence length="135" mass="15307">MVFVFQTASFAQSTNITETFKEHFNKTVQEVQETDDADEKRAILNESFDKMIHAIDQIESKASLTEDETAMLDSYKLGLTEKKSELNGLDGFDEIMDEDLDDFSNFSQDFIEQANRTITIGVTTALLILIILLLL</sequence>
<keyword evidence="1" id="KW-0472">Membrane</keyword>
<comment type="caution">
    <text evidence="2">The sequence shown here is derived from an EMBL/GenBank/DDBJ whole genome shotgun (WGS) entry which is preliminary data.</text>
</comment>
<protein>
    <submittedName>
        <fullName evidence="2">Uncharacterized protein</fullName>
    </submittedName>
</protein>
<dbReference type="Proteomes" id="UP000233398">
    <property type="component" value="Unassembled WGS sequence"/>
</dbReference>
<keyword evidence="3" id="KW-1185">Reference proteome</keyword>
<keyword evidence="1" id="KW-0812">Transmembrane</keyword>